<dbReference type="KEGG" id="rpm:RSPPHO_00799"/>
<dbReference type="PATRIC" id="fig|1150469.3.peg.918"/>
<dbReference type="InterPro" id="IPR002931">
    <property type="entry name" value="Transglutaminase-like"/>
</dbReference>
<dbReference type="HOGENOM" id="CLU_008973_4_2_5"/>
<dbReference type="Pfam" id="PF08379">
    <property type="entry name" value="Bact_transglu_N"/>
    <property type="match status" value="1"/>
</dbReference>
<dbReference type="InterPro" id="IPR038765">
    <property type="entry name" value="Papain-like_cys_pep_sf"/>
</dbReference>
<dbReference type="STRING" id="1150469.RSPPHO_00799"/>
<dbReference type="SUPFAM" id="SSF54001">
    <property type="entry name" value="Cysteine proteinases"/>
    <property type="match status" value="1"/>
</dbReference>
<gene>
    <name evidence="3" type="ORF">RSPPHO_00799</name>
</gene>
<keyword evidence="4" id="KW-1185">Reference proteome</keyword>
<dbReference type="AlphaFoldDB" id="H6SQW0"/>
<dbReference type="PANTHER" id="PTHR33490">
    <property type="entry name" value="BLR5614 PROTEIN-RELATED"/>
    <property type="match status" value="1"/>
</dbReference>
<dbReference type="PANTHER" id="PTHR33490:SF1">
    <property type="entry name" value="SLL1233 PROTEIN"/>
    <property type="match status" value="1"/>
</dbReference>
<organism evidence="3 4">
    <name type="scientific">Pararhodospirillum photometricum DSM 122</name>
    <dbReference type="NCBI Taxonomy" id="1150469"/>
    <lineage>
        <taxon>Bacteria</taxon>
        <taxon>Pseudomonadati</taxon>
        <taxon>Pseudomonadota</taxon>
        <taxon>Alphaproteobacteria</taxon>
        <taxon>Rhodospirillales</taxon>
        <taxon>Rhodospirillaceae</taxon>
        <taxon>Pararhodospirillum</taxon>
    </lineage>
</organism>
<dbReference type="InterPro" id="IPR018667">
    <property type="entry name" value="DUF2126"/>
</dbReference>
<feature type="region of interest" description="Disordered" evidence="1">
    <location>
        <begin position="647"/>
        <end position="674"/>
    </location>
</feature>
<dbReference type="Gene3D" id="3.10.620.30">
    <property type="match status" value="1"/>
</dbReference>
<dbReference type="Pfam" id="PF09899">
    <property type="entry name" value="DUF2126"/>
    <property type="match status" value="1"/>
</dbReference>
<proteinExistence type="predicted"/>
<evidence type="ECO:0000313" key="4">
    <source>
        <dbReference type="Proteomes" id="UP000033220"/>
    </source>
</evidence>
<evidence type="ECO:0000259" key="2">
    <source>
        <dbReference type="SMART" id="SM00460"/>
    </source>
</evidence>
<reference evidence="3 4" key="1">
    <citation type="submission" date="2012-02" db="EMBL/GenBank/DDBJ databases">
        <title>Shotgun genome sequence of Phaeospirillum photometricum DSM 122.</title>
        <authorList>
            <person name="Duquesne K."/>
            <person name="Sturgis J."/>
        </authorList>
    </citation>
    <scope>NUCLEOTIDE SEQUENCE [LARGE SCALE GENOMIC DNA]</scope>
    <source>
        <strain evidence="4">DSM122</strain>
    </source>
</reference>
<feature type="compositionally biased region" description="Basic and acidic residues" evidence="1">
    <location>
        <begin position="31"/>
        <end position="42"/>
    </location>
</feature>
<name>H6SQW0_PARPM</name>
<evidence type="ECO:0000313" key="3">
    <source>
        <dbReference type="EMBL" id="CCG07425.1"/>
    </source>
</evidence>
<dbReference type="SMART" id="SM00460">
    <property type="entry name" value="TGc"/>
    <property type="match status" value="1"/>
</dbReference>
<protein>
    <submittedName>
        <fullName evidence="3">Transglutaminase-like</fullName>
    </submittedName>
</protein>
<feature type="region of interest" description="Disordered" evidence="1">
    <location>
        <begin position="918"/>
        <end position="938"/>
    </location>
</feature>
<evidence type="ECO:0000256" key="1">
    <source>
        <dbReference type="SAM" id="MobiDB-lite"/>
    </source>
</evidence>
<sequence length="938" mass="103545">MRTASFSFLWRRKCTRLRPVSLASRRPGGSGEERRLGRRDLPRPLDSGCRACTLPGPASTIGTPLAFGVSMSIHVALTHRTVYTYDRRVSLTPQVIRLRPAPHSRTRVLSYSLEISPKPHFINWQQDPNANWLARVVFPEKVDHFAVTVDLVADMAVYNPFDFFLEPDAERYPFTYPEDLAEELAPYRRPVAAGPGLSAFLATVSREPRRCVDFLVDLNARLQREIKYLVRLEPGVQPPEETLRLGSGSCRDTAWLLVAILRHLGLAARFVSGYLIQLTPDQKPLDGPAGPSADFTDLHAWTEVYLPGAGWVGLDPTSGLLAGEGHIPLAATPDTPSAAPVSGGVEPCETTFDFTMEVRRLHETPRVTKPYTEAQWQAILDLGHAVDRRLTDGDTRLTMGGEPTFVSVDDMDGPEWNTEAVGPTKERLATVLLHRLKDRFAPGGLMLFGQGKWYPGEPLPRWAHHLYWRTDGVPLVQDPEVLGDPAQPGAHAIDAAGAFMTALAETLAVDPVAVQPAFEDPWQMMAEERRLPINLEPGDERLKDPLARARLARALERGLETPVGYVLPVQRWNSPAHAPRWLTEIWQFRQGRCYLIPGDSVMGLRLPLESLPHLSATQYPFLFPVDPFVPRGPLPPLPAPRLQRRLPADHARAQAAKSPAEQAQAEQTSLPDQEPLAAAAGRGVVRTAVCGEIRQGRLHVFLPPAEALEDYIELVEAVEATARRLGVQVILEGYPPPHDPRVNVLKVTPDPGVIEVNVHPAGSWDELVHITETLYDEARHVRLGTEKFMIDGRHVGTGGGNHLVVGGATPADSPFLRRPDLLGSLIRFWQGHPALSYLFSGLFIGPTSQAPRLDEARDETLYDVALALDLLPTRAQAEAGGVAPWVVDRILRDLLIDVTGNTHRTEISIDKLYSPDRAGRPPGAWSSSAASRCRRMRA</sequence>
<dbReference type="EMBL" id="HE663493">
    <property type="protein sequence ID" value="CCG07425.1"/>
    <property type="molecule type" value="Genomic_DNA"/>
</dbReference>
<feature type="domain" description="Transglutaminase-like" evidence="2">
    <location>
        <begin position="242"/>
        <end position="318"/>
    </location>
</feature>
<feature type="region of interest" description="Disordered" evidence="1">
    <location>
        <begin position="21"/>
        <end position="42"/>
    </location>
</feature>
<dbReference type="Pfam" id="PF01841">
    <property type="entry name" value="Transglut_core"/>
    <property type="match status" value="1"/>
</dbReference>
<dbReference type="eggNOG" id="COG4196">
    <property type="taxonomic scope" value="Bacteria"/>
</dbReference>
<dbReference type="Proteomes" id="UP000033220">
    <property type="component" value="Chromosome DSM 122"/>
</dbReference>
<dbReference type="InterPro" id="IPR013589">
    <property type="entry name" value="Bac_transglu_N"/>
</dbReference>
<accession>H6SQW0</accession>
<dbReference type="eggNOG" id="COG1305">
    <property type="taxonomic scope" value="Bacteria"/>
</dbReference>